<feature type="region of interest" description="Disordered" evidence="3">
    <location>
        <begin position="1"/>
        <end position="41"/>
    </location>
</feature>
<feature type="region of interest" description="Disordered" evidence="3">
    <location>
        <begin position="590"/>
        <end position="612"/>
    </location>
</feature>
<feature type="compositionally biased region" description="Polar residues" evidence="3">
    <location>
        <begin position="1012"/>
        <end position="1026"/>
    </location>
</feature>
<feature type="compositionally biased region" description="Basic and acidic residues" evidence="3">
    <location>
        <begin position="1625"/>
        <end position="1635"/>
    </location>
</feature>
<dbReference type="GO" id="GO:0008017">
    <property type="term" value="F:microtubule binding"/>
    <property type="evidence" value="ECO:0007669"/>
    <property type="project" value="InterPro"/>
</dbReference>
<proteinExistence type="predicted"/>
<dbReference type="EMBL" id="CM000626">
    <property type="protein sequence ID" value="EEC43874.1"/>
    <property type="molecule type" value="Genomic_DNA"/>
</dbReference>
<feature type="region of interest" description="Disordered" evidence="3">
    <location>
        <begin position="973"/>
        <end position="1028"/>
    </location>
</feature>
<feature type="compositionally biased region" description="Basic and acidic residues" evidence="3">
    <location>
        <begin position="858"/>
        <end position="868"/>
    </location>
</feature>
<dbReference type="RefSeq" id="XP_002184475.1">
    <property type="nucleotide sequence ID" value="XM_002184439.1"/>
</dbReference>
<evidence type="ECO:0000256" key="2">
    <source>
        <dbReference type="SAM" id="Coils"/>
    </source>
</evidence>
<evidence type="ECO:0000256" key="3">
    <source>
        <dbReference type="SAM" id="MobiDB-lite"/>
    </source>
</evidence>
<feature type="compositionally biased region" description="Basic and acidic residues" evidence="3">
    <location>
        <begin position="884"/>
        <end position="903"/>
    </location>
</feature>
<feature type="coiled-coil region" evidence="2">
    <location>
        <begin position="1078"/>
        <end position="1357"/>
    </location>
</feature>
<feature type="compositionally biased region" description="Polar residues" evidence="3">
    <location>
        <begin position="603"/>
        <end position="612"/>
    </location>
</feature>
<feature type="region of interest" description="Disordered" evidence="3">
    <location>
        <begin position="853"/>
        <end position="926"/>
    </location>
</feature>
<feature type="compositionally biased region" description="Basic and acidic residues" evidence="3">
    <location>
        <begin position="74"/>
        <end position="94"/>
    </location>
</feature>
<dbReference type="GO" id="GO:0005524">
    <property type="term" value="F:ATP binding"/>
    <property type="evidence" value="ECO:0007669"/>
    <property type="project" value="InterPro"/>
</dbReference>
<dbReference type="InterPro" id="IPR036961">
    <property type="entry name" value="Kinesin_motor_dom_sf"/>
</dbReference>
<feature type="coiled-coil region" evidence="2">
    <location>
        <begin position="1396"/>
        <end position="1423"/>
    </location>
</feature>
<dbReference type="PANTHER" id="PTHR32083">
    <property type="entry name" value="CILIA AND FLAGELLA-ASSOCIATED PROTEIN 58-RELATED"/>
    <property type="match status" value="1"/>
</dbReference>
<dbReference type="STRING" id="556484.B7GBM9"/>
<accession>B7GBM9</accession>
<dbReference type="PaxDb" id="2850-Phatr49712"/>
<evidence type="ECO:0000313" key="6">
    <source>
        <dbReference type="Proteomes" id="UP000000759"/>
    </source>
</evidence>
<reference evidence="5 6" key="1">
    <citation type="journal article" date="2008" name="Nature">
        <title>The Phaeodactylum genome reveals the evolutionary history of diatom genomes.</title>
        <authorList>
            <person name="Bowler C."/>
            <person name="Allen A.E."/>
            <person name="Badger J.H."/>
            <person name="Grimwood J."/>
            <person name="Jabbari K."/>
            <person name="Kuo A."/>
            <person name="Maheswari U."/>
            <person name="Martens C."/>
            <person name="Maumus F."/>
            <person name="Otillar R.P."/>
            <person name="Rayko E."/>
            <person name="Salamov A."/>
            <person name="Vandepoele K."/>
            <person name="Beszteri B."/>
            <person name="Gruber A."/>
            <person name="Heijde M."/>
            <person name="Katinka M."/>
            <person name="Mock T."/>
            <person name="Valentin K."/>
            <person name="Verret F."/>
            <person name="Berges J.A."/>
            <person name="Brownlee C."/>
            <person name="Cadoret J.P."/>
            <person name="Chiovitti A."/>
            <person name="Choi C.J."/>
            <person name="Coesel S."/>
            <person name="De Martino A."/>
            <person name="Detter J.C."/>
            <person name="Durkin C."/>
            <person name="Falciatore A."/>
            <person name="Fournet J."/>
            <person name="Haruta M."/>
            <person name="Huysman M.J."/>
            <person name="Jenkins B.D."/>
            <person name="Jiroutova K."/>
            <person name="Jorgensen R.E."/>
            <person name="Joubert Y."/>
            <person name="Kaplan A."/>
            <person name="Kroger N."/>
            <person name="Kroth P.G."/>
            <person name="La Roche J."/>
            <person name="Lindquist E."/>
            <person name="Lommer M."/>
            <person name="Martin-Jezequel V."/>
            <person name="Lopez P.J."/>
            <person name="Lucas S."/>
            <person name="Mangogna M."/>
            <person name="McGinnis K."/>
            <person name="Medlin L.K."/>
            <person name="Montsant A."/>
            <person name="Oudot-Le Secq M.P."/>
            <person name="Napoli C."/>
            <person name="Obornik M."/>
            <person name="Parker M.S."/>
            <person name="Petit J.L."/>
            <person name="Porcel B.M."/>
            <person name="Poulsen N."/>
            <person name="Robison M."/>
            <person name="Rychlewski L."/>
            <person name="Rynearson T.A."/>
            <person name="Schmutz J."/>
            <person name="Shapiro H."/>
            <person name="Siaut M."/>
            <person name="Stanley M."/>
            <person name="Sussman M.R."/>
            <person name="Taylor A.R."/>
            <person name="Vardi A."/>
            <person name="von Dassow P."/>
            <person name="Vyverman W."/>
            <person name="Willis A."/>
            <person name="Wyrwicz L.S."/>
            <person name="Rokhsar D.S."/>
            <person name="Weissenbach J."/>
            <person name="Armbrust E.V."/>
            <person name="Green B.R."/>
            <person name="Van de Peer Y."/>
            <person name="Grigoriev I.V."/>
        </authorList>
    </citation>
    <scope>NUCLEOTIDE SEQUENCE [LARGE SCALE GENOMIC DNA]</scope>
    <source>
        <strain evidence="5 6">CCAP 1055/1</strain>
    </source>
</reference>
<feature type="compositionally biased region" description="Low complexity" evidence="3">
    <location>
        <begin position="122"/>
        <end position="137"/>
    </location>
</feature>
<dbReference type="InParanoid" id="B7GBM9"/>
<feature type="compositionally biased region" description="Basic and acidic residues" evidence="3">
    <location>
        <begin position="798"/>
        <end position="807"/>
    </location>
</feature>
<protein>
    <recommendedName>
        <fullName evidence="4">Kinesin motor domain-containing protein</fullName>
    </recommendedName>
</protein>
<evidence type="ECO:0000256" key="1">
    <source>
        <dbReference type="ARBA" id="ARBA00023054"/>
    </source>
</evidence>
<feature type="compositionally biased region" description="Basic and acidic residues" evidence="3">
    <location>
        <begin position="912"/>
        <end position="926"/>
    </location>
</feature>
<name>B7GBM9_PHATC</name>
<keyword evidence="1 2" id="KW-0175">Coiled coil</keyword>
<dbReference type="GeneID" id="7198397"/>
<dbReference type="GO" id="GO:0007018">
    <property type="term" value="P:microtubule-based movement"/>
    <property type="evidence" value="ECO:0007669"/>
    <property type="project" value="InterPro"/>
</dbReference>
<feature type="compositionally biased region" description="Basic residues" evidence="3">
    <location>
        <begin position="97"/>
        <end position="110"/>
    </location>
</feature>
<reference evidence="6" key="2">
    <citation type="submission" date="2008-08" db="EMBL/GenBank/DDBJ databases">
        <authorList>
            <consortium name="Diatom Consortium"/>
            <person name="Grigoriev I."/>
            <person name="Grimwood J."/>
            <person name="Kuo A."/>
            <person name="Otillar R.P."/>
            <person name="Salamov A."/>
            <person name="Detter J.C."/>
            <person name="Lindquist E."/>
            <person name="Shapiro H."/>
            <person name="Lucas S."/>
            <person name="Glavina del Rio T."/>
            <person name="Pitluck S."/>
            <person name="Rokhsar D."/>
            <person name="Bowler C."/>
        </authorList>
    </citation>
    <scope>GENOME REANNOTATION</scope>
    <source>
        <strain evidence="6">CCAP 1055/1</strain>
    </source>
</reference>
<dbReference type="GO" id="GO:0003777">
    <property type="term" value="F:microtubule motor activity"/>
    <property type="evidence" value="ECO:0007669"/>
    <property type="project" value="InterPro"/>
</dbReference>
<organism evidence="5 6">
    <name type="scientific">Phaeodactylum tricornutum (strain CCAP 1055/1)</name>
    <dbReference type="NCBI Taxonomy" id="556484"/>
    <lineage>
        <taxon>Eukaryota</taxon>
        <taxon>Sar</taxon>
        <taxon>Stramenopiles</taxon>
        <taxon>Ochrophyta</taxon>
        <taxon>Bacillariophyta</taxon>
        <taxon>Bacillariophyceae</taxon>
        <taxon>Bacillariophycidae</taxon>
        <taxon>Naviculales</taxon>
        <taxon>Phaeodactylaceae</taxon>
        <taxon>Phaeodactylum</taxon>
    </lineage>
</organism>
<dbReference type="eggNOG" id="KOG4280">
    <property type="taxonomic scope" value="Eukaryota"/>
</dbReference>
<dbReference type="SUPFAM" id="SSF52540">
    <property type="entry name" value="P-loop containing nucleoside triphosphate hydrolases"/>
    <property type="match status" value="1"/>
</dbReference>
<dbReference type="OrthoDB" id="48673at2759"/>
<dbReference type="InterPro" id="IPR001752">
    <property type="entry name" value="Kinesin_motor_dom"/>
</dbReference>
<dbReference type="InterPro" id="IPR027417">
    <property type="entry name" value="P-loop_NTPase"/>
</dbReference>
<keyword evidence="6" id="KW-1185">Reference proteome</keyword>
<sequence>MESLCAGDSGILGESSSSFASVRDDTVRDVSASTSDGEEEVDAVEFALNGGMQGTEQYIKSAAGNVTSMAFDCEDSRQDNRSRDTACGRPDEPVPNRSRKRNSAKDRHPRTTTPSKVQSKNSISHPLSPFSPLLLQKQQRKRRTRARPVDQHHQPNTTSPGVPWQDDDNDDQDTVIGTLSLNATRKVSVIVHVRNPIASEKEKDKICLFPLLRKHDEATAILSTSEAALSPTSATLQSAGHTRELIVVNPTAFGKLIPSKVTMETARLVAQMANVEDWARSFRFQQVMWPGNELQALQNLTQAMVNDVMAPGSIASRTILAIGSDAASKSTLLFGSVGTQSIARVLATTAHDLTPSDILSRYGLIGIAVSQLLDQMPSHAIVTLSVLEIAPDDVLHDLLAARPFNSSSRLQFRYSNSTNAMSESGGGAVVHNLTNVPLDSLKSLGHLLRRAFTAARNPKRAHSPAHIMATLKIWQSNGTRNDSTMEAAHTVVQFGDIVNACTNSRRDAALKQSVTTLGGVLRGVLLREAGNDSPWKFRESSLTKVLQRYVDHLDGKVVMLACTSPLSDVYDETLATLRFVSNLLYSPNRAASSPFHRREDDTAPTSPLSDTSSAMSLMAAEFSGSDRQTLLTNLLSDPRQRLAKVWKQKARENPANAELQENKNEYTPTQYELIEIATLDRAETRLPRAEEQSSTSQIVQPEILIPTPIAANRNAMRNKCRSWRPPDTDGPFGKVLEDCDYAAVETSFPSDLSERDADVGHNCMDEPSPLTIDTKDPPFNLDTSYTLDEMAERVFKNSKMKDTESKTRAPSGYLEGPGKEPSNVHMDERLAVGDTVVGEKHALYNSLHKQTGNLPWASREKPSSHGLHEVTGMQSNTGTLAHLSKKERQEEKESFPDKKDNAKVDPPQDLLLDNREERDSTLMHDPRQVFSTKEGEDRYVSFSSANHQASNVPLRHNSDFDRKFPSLMFEDKDPKVERSDAEGASTTDPCAGRHSALFGNSTEPNNRKDSGNKSSLAHTPFESDSYNAEIDPSLETSHHILLVNVPEDVTVGHSAHPDVTVGRASGNEIFDRSSVDGASRVSAEAQLLRESLSKAKAERDSAIQKYQRLEEEKTARDEEEDFLLKKLRALTDERDGAFRKLEDLERKLTSEAKLKSDTREAEWNKLTTERAKAINQIEELEASCLEAQESRDILREALEEREEALRLIQLSEKDRIRDAEEHDKALKEATLQIEVLQDQTVKMCADRGELVKIAEEAIGTNAQLEQKIVELEKEVSTNVLSSVSKDEVEILEKENLKLSEESQELRKQLSQHKLQLKENGLSLSELTFTVSSLEDERAQLLNNKKAKDDEIRRLKRELTSKDIVEDRASALQRQLEHQLTLGVEWQQRETDFNRTIQNNITELEQLESAVKNLQAKLDERNEMHSQEVESDKSQIALLLNKVSYYERERLSAAASVEELELKLGSEIRTRHKLSSDLKQAQIDLHSRLADVQELSSNLKQLLVEKDEDERKVARMQLALQKFQSETRTRVKMVVMHRDEAANLLDETLTENRALTEKLQELRQALEETQHARVDWRSNSLTASRFQADLDDMVSKNKALSQRNQLLETQVEELLQQQPQKQSFPRNRENDNLRDHDKYRGIDSEHQFGITNSLKRRNDSGSGKHTIQRRDEDGFDHGALHLEPFSALPGHALANSESSLHARAEEVAAYLALSAKMTVEKSQTEVIRMQHRLHAVEDTKDTEIDALKRHVRRLERHLENSNWPEG</sequence>
<dbReference type="Gene3D" id="3.40.850.10">
    <property type="entry name" value="Kinesin motor domain"/>
    <property type="match status" value="1"/>
</dbReference>
<dbReference type="KEGG" id="pti:PHATRDRAFT_49712"/>
<dbReference type="SMART" id="SM00129">
    <property type="entry name" value="KISc"/>
    <property type="match status" value="1"/>
</dbReference>
<feature type="region of interest" description="Disordered" evidence="3">
    <location>
        <begin position="1613"/>
        <end position="1635"/>
    </location>
</feature>
<feature type="region of interest" description="Disordered" evidence="3">
    <location>
        <begin position="798"/>
        <end position="825"/>
    </location>
</feature>
<evidence type="ECO:0000313" key="5">
    <source>
        <dbReference type="EMBL" id="EEC43874.1"/>
    </source>
</evidence>
<feature type="region of interest" description="Disordered" evidence="3">
    <location>
        <begin position="73"/>
        <end position="173"/>
    </location>
</feature>
<dbReference type="HOGENOM" id="CLU_238985_0_0_1"/>
<dbReference type="Proteomes" id="UP000000759">
    <property type="component" value="Chromosome 24"/>
</dbReference>
<feature type="domain" description="Kinesin motor" evidence="4">
    <location>
        <begin position="184"/>
        <end position="594"/>
    </location>
</feature>
<feature type="compositionally biased region" description="Polar residues" evidence="3">
    <location>
        <begin position="111"/>
        <end position="121"/>
    </location>
</feature>
<evidence type="ECO:0000259" key="4">
    <source>
        <dbReference type="SMART" id="SM00129"/>
    </source>
</evidence>
<gene>
    <name evidence="5" type="ORF">PHATRDRAFT_49712</name>
</gene>